<feature type="transmembrane region" description="Helical" evidence="18">
    <location>
        <begin position="820"/>
        <end position="844"/>
    </location>
</feature>
<evidence type="ECO:0000256" key="10">
    <source>
        <dbReference type="ARBA" id="ARBA00022741"/>
    </source>
</evidence>
<feature type="transmembrane region" description="Helical" evidence="18">
    <location>
        <begin position="261"/>
        <end position="282"/>
    </location>
</feature>
<comment type="caution">
    <text evidence="20">The sequence shown here is derived from an EMBL/GenBank/DDBJ whole genome shotgun (WGS) entry which is preliminary data.</text>
</comment>
<keyword evidence="7" id="KW-0997">Cell inner membrane</keyword>
<keyword evidence="12" id="KW-0460">Magnesium</keyword>
<evidence type="ECO:0000256" key="8">
    <source>
        <dbReference type="ARBA" id="ARBA00022553"/>
    </source>
</evidence>
<protein>
    <recommendedName>
        <fullName evidence="5">Magnesium-transporting ATPase, P-type 1</fullName>
        <ecNumber evidence="4">7.2.2.14</ecNumber>
    </recommendedName>
    <alternativeName>
        <fullName evidence="16">Mg(2+) transport ATPase, P-type 1</fullName>
    </alternativeName>
</protein>
<dbReference type="InterPro" id="IPR059000">
    <property type="entry name" value="ATPase_P-type_domA"/>
</dbReference>
<dbReference type="InterPro" id="IPR006415">
    <property type="entry name" value="P-type_ATPase_IIIB"/>
</dbReference>
<dbReference type="GO" id="GO:0015444">
    <property type="term" value="F:P-type magnesium transporter activity"/>
    <property type="evidence" value="ECO:0007669"/>
    <property type="project" value="UniProtKB-EC"/>
</dbReference>
<dbReference type="InterPro" id="IPR044492">
    <property type="entry name" value="P_typ_ATPase_HD_dom"/>
</dbReference>
<dbReference type="GO" id="GO:0005524">
    <property type="term" value="F:ATP binding"/>
    <property type="evidence" value="ECO:0007669"/>
    <property type="project" value="UniProtKB-KW"/>
</dbReference>
<dbReference type="InterPro" id="IPR023299">
    <property type="entry name" value="ATPase_P-typ_cyto_dom_N"/>
</dbReference>
<evidence type="ECO:0000259" key="19">
    <source>
        <dbReference type="SMART" id="SM00831"/>
    </source>
</evidence>
<proteinExistence type="inferred from homology"/>
<dbReference type="InterPro" id="IPR018303">
    <property type="entry name" value="ATPase_P-typ_P_site"/>
</dbReference>
<evidence type="ECO:0000256" key="3">
    <source>
        <dbReference type="ARBA" id="ARBA00008746"/>
    </source>
</evidence>
<feature type="transmembrane region" description="Helical" evidence="18">
    <location>
        <begin position="99"/>
        <end position="116"/>
    </location>
</feature>
<dbReference type="Gene3D" id="1.20.1110.10">
    <property type="entry name" value="Calcium-transporting ATPase, transmembrane domain"/>
    <property type="match status" value="1"/>
</dbReference>
<dbReference type="SMART" id="SM00831">
    <property type="entry name" value="Cation_ATPase_N"/>
    <property type="match status" value="1"/>
</dbReference>
<feature type="domain" description="Cation-transporting P-type ATPase N-terminal" evidence="19">
    <location>
        <begin position="23"/>
        <end position="96"/>
    </location>
</feature>
<dbReference type="Gene3D" id="2.70.150.10">
    <property type="entry name" value="Calcium-transporting ATPase, cytoplasmic transduction domain A"/>
    <property type="match status" value="1"/>
</dbReference>
<evidence type="ECO:0000256" key="5">
    <source>
        <dbReference type="ARBA" id="ARBA00013555"/>
    </source>
</evidence>
<name>A0A9X3IMI6_9HYPH</name>
<feature type="transmembrane region" description="Helical" evidence="18">
    <location>
        <begin position="76"/>
        <end position="93"/>
    </location>
</feature>
<keyword evidence="8" id="KW-0597">Phosphoprotein</keyword>
<reference evidence="20" key="1">
    <citation type="submission" date="2022-11" db="EMBL/GenBank/DDBJ databases">
        <title>Biodiversity and phylogenetic relationships of bacteria.</title>
        <authorList>
            <person name="Machado R.A.R."/>
            <person name="Bhat A."/>
            <person name="Loulou A."/>
            <person name="Kallel S."/>
        </authorList>
    </citation>
    <scope>NUCLEOTIDE SEQUENCE</scope>
    <source>
        <strain evidence="20">K-TC2</strain>
    </source>
</reference>
<dbReference type="Pfam" id="PF13246">
    <property type="entry name" value="Cation_ATPase"/>
    <property type="match status" value="1"/>
</dbReference>
<evidence type="ECO:0000313" key="20">
    <source>
        <dbReference type="EMBL" id="MCX5569930.1"/>
    </source>
</evidence>
<dbReference type="Pfam" id="PF00689">
    <property type="entry name" value="Cation_ATPase_C"/>
    <property type="match status" value="1"/>
</dbReference>
<dbReference type="GO" id="GO:0005886">
    <property type="term" value="C:plasma membrane"/>
    <property type="evidence" value="ECO:0007669"/>
    <property type="project" value="UniProtKB-SubCell"/>
</dbReference>
<dbReference type="SFLD" id="SFLDS00003">
    <property type="entry name" value="Haloacid_Dehalogenase"/>
    <property type="match status" value="1"/>
</dbReference>
<dbReference type="PANTHER" id="PTHR42861">
    <property type="entry name" value="CALCIUM-TRANSPORTING ATPASE"/>
    <property type="match status" value="1"/>
</dbReference>
<dbReference type="Pfam" id="PF00690">
    <property type="entry name" value="Cation_ATPase_N"/>
    <property type="match status" value="1"/>
</dbReference>
<dbReference type="InterPro" id="IPR008250">
    <property type="entry name" value="ATPase_P-typ_transduc_dom_A_sf"/>
</dbReference>
<dbReference type="EMBL" id="JAPKNK010000004">
    <property type="protein sequence ID" value="MCX5569930.1"/>
    <property type="molecule type" value="Genomic_DNA"/>
</dbReference>
<keyword evidence="21" id="KW-1185">Reference proteome</keyword>
<keyword evidence="6" id="KW-1003">Cell membrane</keyword>
<evidence type="ECO:0000256" key="11">
    <source>
        <dbReference type="ARBA" id="ARBA00022840"/>
    </source>
</evidence>
<dbReference type="InterPro" id="IPR023214">
    <property type="entry name" value="HAD_sf"/>
</dbReference>
<feature type="transmembrane region" description="Helical" evidence="18">
    <location>
        <begin position="288"/>
        <end position="312"/>
    </location>
</feature>
<keyword evidence="9 18" id="KW-0812">Transmembrane</keyword>
<dbReference type="GO" id="GO:0016887">
    <property type="term" value="F:ATP hydrolysis activity"/>
    <property type="evidence" value="ECO:0007669"/>
    <property type="project" value="InterPro"/>
</dbReference>
<dbReference type="InterPro" id="IPR004014">
    <property type="entry name" value="ATPase_P-typ_cation-transptr_N"/>
</dbReference>
<dbReference type="SFLD" id="SFLDF00027">
    <property type="entry name" value="p-type_atpase"/>
    <property type="match status" value="1"/>
</dbReference>
<sequence>MDRTLTAERQAAPTLVPQPVPDAFWTLPADALLHALEARPDGLSTAEADERLRRFGPNLAVTTTRSSLPAKLAKRIVEPLIAILLIAAAISGATGDWQSFLIIVAIVFGSIGLDIAQERQAEKTVEALKRSVAVTASVRRDGRVAELRVEEIVPGDVIELHAGELVPADGLLLSGQGVLANEAILTGEPYSVEKRPGTATGEALSDASNALFGGTSLVGGEAVMLVTETGRNSRFGAISTSLQEREPPTAFERGVHSLGMLILRLTGFLVLFVLLTQMIQHGLSLESFLFAVALAVGLTPELLPMVMTVTLARGAARMAARKVVVKRLSAIHDFGAMDVLCTDKTGTLTEARIAHVGSFGPDGSDSPRVTEWIRLNSQFVSGLHSNLDDAILADPAPAVPQACSRIDDIPFDFERRRASVLLSRGAMTEIVTKGAPEALLALCTEVEQADGTTAPLDDAERARIAGWMDQQGRQGLRLLGVARRAMPAACRTISAADEAGLVFVGCAAFMDPPKASATEAVARLVKAGVRVKIISGDAAPVVQHLVETLRLPTRGLLAGEAIATLTDAALAERVEETDLFVRIAPDQKGRIVRALRLRGHTVGFIGDGINDAPAIHAADVGLSVDGGTDVAREAADIILLAPDLGVLADGVEEGRRTYANIMKYVRMGTSSNFGNMLSMALASLVLPFLPLAPFQVLLNNLIYDVSEIGIPFDTADPEMLSQPHRWDMHEVLRFTLIMGPLSSLFDIATFMILLYGFGAQVEMFRTAWFVESIATQILVIFIIRTAKPAWTSRAHPVLVATSLGGLAVALLLALTPLGHFIGFVALPAPLLATIVAIVVLYLVAAEVLKRIAMRQVGPARRRGRTRRAP</sequence>
<feature type="transmembrane region" description="Helical" evidence="18">
    <location>
        <begin position="795"/>
        <end position="814"/>
    </location>
</feature>
<dbReference type="SUPFAM" id="SSF56784">
    <property type="entry name" value="HAD-like"/>
    <property type="match status" value="1"/>
</dbReference>
<dbReference type="SUPFAM" id="SSF81653">
    <property type="entry name" value="Calcium ATPase, transduction domain A"/>
    <property type="match status" value="1"/>
</dbReference>
<evidence type="ECO:0000256" key="12">
    <source>
        <dbReference type="ARBA" id="ARBA00022842"/>
    </source>
</evidence>
<dbReference type="Gene3D" id="3.40.50.1000">
    <property type="entry name" value="HAD superfamily/HAD-like"/>
    <property type="match status" value="1"/>
</dbReference>
<comment type="function">
    <text evidence="1">Mediates magnesium influx to the cytosol.</text>
</comment>
<organism evidence="20 21">
    <name type="scientific">Kaistia nematophila</name>
    <dbReference type="NCBI Taxonomy" id="2994654"/>
    <lineage>
        <taxon>Bacteria</taxon>
        <taxon>Pseudomonadati</taxon>
        <taxon>Pseudomonadota</taxon>
        <taxon>Alphaproteobacteria</taxon>
        <taxon>Hyphomicrobiales</taxon>
        <taxon>Kaistiaceae</taxon>
        <taxon>Kaistia</taxon>
    </lineage>
</organism>
<evidence type="ECO:0000256" key="9">
    <source>
        <dbReference type="ARBA" id="ARBA00022692"/>
    </source>
</evidence>
<dbReference type="NCBIfam" id="TIGR01524">
    <property type="entry name" value="ATPase-IIIB_Mg"/>
    <property type="match status" value="1"/>
</dbReference>
<keyword evidence="11" id="KW-0067">ATP-binding</keyword>
<evidence type="ECO:0000256" key="4">
    <source>
        <dbReference type="ARBA" id="ARBA00012786"/>
    </source>
</evidence>
<comment type="similarity">
    <text evidence="3">Belongs to the cation transport ATPase (P-type) (TC 3.A.3) family. Type IIIB subfamily.</text>
</comment>
<dbReference type="AlphaFoldDB" id="A0A9X3IMI6"/>
<dbReference type="EC" id="7.2.2.14" evidence="4"/>
<dbReference type="Pfam" id="PF00122">
    <property type="entry name" value="E1-E2_ATPase"/>
    <property type="match status" value="1"/>
</dbReference>
<evidence type="ECO:0000256" key="14">
    <source>
        <dbReference type="ARBA" id="ARBA00022989"/>
    </source>
</evidence>
<dbReference type="Gene3D" id="3.40.1110.10">
    <property type="entry name" value="Calcium-transporting ATPase, cytoplasmic domain N"/>
    <property type="match status" value="1"/>
</dbReference>
<evidence type="ECO:0000256" key="13">
    <source>
        <dbReference type="ARBA" id="ARBA00022967"/>
    </source>
</evidence>
<dbReference type="InterPro" id="IPR023298">
    <property type="entry name" value="ATPase_P-typ_TM_dom_sf"/>
</dbReference>
<evidence type="ECO:0000256" key="6">
    <source>
        <dbReference type="ARBA" id="ARBA00022475"/>
    </source>
</evidence>
<keyword evidence="10" id="KW-0547">Nucleotide-binding</keyword>
<evidence type="ECO:0000256" key="18">
    <source>
        <dbReference type="SAM" id="Phobius"/>
    </source>
</evidence>
<dbReference type="RefSeq" id="WP_266338897.1">
    <property type="nucleotide sequence ID" value="NZ_JAPKNK010000004.1"/>
</dbReference>
<dbReference type="SFLD" id="SFLDG00002">
    <property type="entry name" value="C1.7:_P-type_atpase_like"/>
    <property type="match status" value="1"/>
</dbReference>
<dbReference type="Proteomes" id="UP001144805">
    <property type="component" value="Unassembled WGS sequence"/>
</dbReference>
<dbReference type="PRINTS" id="PR01836">
    <property type="entry name" value="MGATPASE"/>
</dbReference>
<dbReference type="SUPFAM" id="SSF81665">
    <property type="entry name" value="Calcium ATPase, transmembrane domain M"/>
    <property type="match status" value="1"/>
</dbReference>
<evidence type="ECO:0000313" key="21">
    <source>
        <dbReference type="Proteomes" id="UP001144805"/>
    </source>
</evidence>
<evidence type="ECO:0000256" key="16">
    <source>
        <dbReference type="ARBA" id="ARBA00029806"/>
    </source>
</evidence>
<evidence type="ECO:0000256" key="17">
    <source>
        <dbReference type="ARBA" id="ARBA00047295"/>
    </source>
</evidence>
<evidence type="ECO:0000256" key="2">
    <source>
        <dbReference type="ARBA" id="ARBA00004429"/>
    </source>
</evidence>
<keyword evidence="13" id="KW-1278">Translocase</keyword>
<accession>A0A9X3IMI6</accession>
<dbReference type="InterPro" id="IPR036412">
    <property type="entry name" value="HAD-like_sf"/>
</dbReference>
<comment type="subcellular location">
    <subcellularLocation>
        <location evidence="2">Cell inner membrane</location>
        <topology evidence="2">Multi-pass membrane protein</topology>
    </subcellularLocation>
</comment>
<evidence type="ECO:0000256" key="7">
    <source>
        <dbReference type="ARBA" id="ARBA00022519"/>
    </source>
</evidence>
<gene>
    <name evidence="20" type="primary">mgtA</name>
    <name evidence="20" type="ORF">OSH07_12055</name>
</gene>
<dbReference type="NCBIfam" id="TIGR01494">
    <property type="entry name" value="ATPase_P-type"/>
    <property type="match status" value="2"/>
</dbReference>
<keyword evidence="15 18" id="KW-0472">Membrane</keyword>
<comment type="catalytic activity">
    <reaction evidence="17">
        <text>Mg(2+)(out) + ATP + H2O = Mg(2+)(in) + ADP + phosphate + H(+)</text>
        <dbReference type="Rhea" id="RHEA:10260"/>
        <dbReference type="ChEBI" id="CHEBI:15377"/>
        <dbReference type="ChEBI" id="CHEBI:15378"/>
        <dbReference type="ChEBI" id="CHEBI:18420"/>
        <dbReference type="ChEBI" id="CHEBI:30616"/>
        <dbReference type="ChEBI" id="CHEBI:43474"/>
        <dbReference type="ChEBI" id="CHEBI:456216"/>
        <dbReference type="EC" id="7.2.2.14"/>
    </reaction>
</comment>
<dbReference type="InterPro" id="IPR006068">
    <property type="entry name" value="ATPase_P-typ_cation-transptr_C"/>
</dbReference>
<dbReference type="PROSITE" id="PS00154">
    <property type="entry name" value="ATPASE_E1_E2"/>
    <property type="match status" value="1"/>
</dbReference>
<evidence type="ECO:0000256" key="15">
    <source>
        <dbReference type="ARBA" id="ARBA00023136"/>
    </source>
</evidence>
<dbReference type="InterPro" id="IPR001757">
    <property type="entry name" value="P_typ_ATPase"/>
</dbReference>
<feature type="transmembrane region" description="Helical" evidence="18">
    <location>
        <begin position="734"/>
        <end position="757"/>
    </location>
</feature>
<keyword evidence="14 18" id="KW-1133">Transmembrane helix</keyword>
<evidence type="ECO:0000256" key="1">
    <source>
        <dbReference type="ARBA" id="ARBA00003954"/>
    </source>
</evidence>